<dbReference type="Pfam" id="PF02518">
    <property type="entry name" value="HATPase_c"/>
    <property type="match status" value="1"/>
</dbReference>
<feature type="transmembrane region" description="Helical" evidence="10">
    <location>
        <begin position="70"/>
        <end position="92"/>
    </location>
</feature>
<feature type="transmembrane region" description="Helical" evidence="10">
    <location>
        <begin position="178"/>
        <end position="199"/>
    </location>
</feature>
<feature type="transmembrane region" description="Helical" evidence="10">
    <location>
        <begin position="211"/>
        <end position="235"/>
    </location>
</feature>
<keyword evidence="8" id="KW-0902">Two-component regulatory system</keyword>
<dbReference type="PANTHER" id="PTHR24421:SF10">
    <property type="entry name" value="NITRATE_NITRITE SENSOR PROTEIN NARQ"/>
    <property type="match status" value="1"/>
</dbReference>
<dbReference type="InterPro" id="IPR011712">
    <property type="entry name" value="Sig_transdc_His_kin_sub3_dim/P"/>
</dbReference>
<dbReference type="InterPro" id="IPR003594">
    <property type="entry name" value="HATPase_dom"/>
</dbReference>
<evidence type="ECO:0000256" key="9">
    <source>
        <dbReference type="SAM" id="MobiDB-lite"/>
    </source>
</evidence>
<evidence type="ECO:0000313" key="12">
    <source>
        <dbReference type="EMBL" id="PRX20954.1"/>
    </source>
</evidence>
<evidence type="ECO:0000256" key="10">
    <source>
        <dbReference type="SAM" id="Phobius"/>
    </source>
</evidence>
<dbReference type="EMBL" id="PVMZ01000007">
    <property type="protein sequence ID" value="PRX20954.1"/>
    <property type="molecule type" value="Genomic_DNA"/>
</dbReference>
<keyword evidence="5" id="KW-0547">Nucleotide-binding</keyword>
<keyword evidence="4" id="KW-0808">Transferase</keyword>
<gene>
    <name evidence="12" type="ORF">CLV67_107231</name>
</gene>
<organism evidence="12 13">
    <name type="scientific">Actinoplanes italicus</name>
    <dbReference type="NCBI Taxonomy" id="113567"/>
    <lineage>
        <taxon>Bacteria</taxon>
        <taxon>Bacillati</taxon>
        <taxon>Actinomycetota</taxon>
        <taxon>Actinomycetes</taxon>
        <taxon>Micromonosporales</taxon>
        <taxon>Micromonosporaceae</taxon>
        <taxon>Actinoplanes</taxon>
    </lineage>
</organism>
<keyword evidence="13" id="KW-1185">Reference proteome</keyword>
<comment type="catalytic activity">
    <reaction evidence="1">
        <text>ATP + protein L-histidine = ADP + protein N-phospho-L-histidine.</text>
        <dbReference type="EC" id="2.7.13.3"/>
    </reaction>
</comment>
<dbReference type="InterPro" id="IPR050482">
    <property type="entry name" value="Sensor_HK_TwoCompSys"/>
</dbReference>
<feature type="transmembrane region" description="Helical" evidence="10">
    <location>
        <begin position="43"/>
        <end position="63"/>
    </location>
</feature>
<evidence type="ECO:0000256" key="8">
    <source>
        <dbReference type="ARBA" id="ARBA00023012"/>
    </source>
</evidence>
<feature type="transmembrane region" description="Helical" evidence="10">
    <location>
        <begin position="139"/>
        <end position="158"/>
    </location>
</feature>
<feature type="domain" description="Histidine kinase/HSP90-like ATPase" evidence="11">
    <location>
        <begin position="627"/>
        <end position="716"/>
    </location>
</feature>
<dbReference type="CDD" id="cd16917">
    <property type="entry name" value="HATPase_UhpB-NarQ-NarX-like"/>
    <property type="match status" value="1"/>
</dbReference>
<dbReference type="SMART" id="SM00387">
    <property type="entry name" value="HATPase_c"/>
    <property type="match status" value="1"/>
</dbReference>
<evidence type="ECO:0000256" key="4">
    <source>
        <dbReference type="ARBA" id="ARBA00022679"/>
    </source>
</evidence>
<protein>
    <recommendedName>
        <fullName evidence="2">histidine kinase</fullName>
        <ecNumber evidence="2">2.7.13.3</ecNumber>
    </recommendedName>
</protein>
<dbReference type="PANTHER" id="PTHR24421">
    <property type="entry name" value="NITRATE/NITRITE SENSOR PROTEIN NARX-RELATED"/>
    <property type="match status" value="1"/>
</dbReference>
<keyword evidence="10" id="KW-0812">Transmembrane</keyword>
<dbReference type="GO" id="GO:0005524">
    <property type="term" value="F:ATP binding"/>
    <property type="evidence" value="ECO:0007669"/>
    <property type="project" value="UniProtKB-KW"/>
</dbReference>
<feature type="transmembrane region" description="Helical" evidence="10">
    <location>
        <begin position="279"/>
        <end position="304"/>
    </location>
</feature>
<keyword evidence="7" id="KW-0067">ATP-binding</keyword>
<keyword evidence="6 12" id="KW-0418">Kinase</keyword>
<dbReference type="RefSeq" id="WP_239166413.1">
    <property type="nucleotide sequence ID" value="NZ_BOMO01000072.1"/>
</dbReference>
<accession>A0A2T0KCI5</accession>
<comment type="caution">
    <text evidence="12">The sequence shown here is derived from an EMBL/GenBank/DDBJ whole genome shotgun (WGS) entry which is preliminary data.</text>
</comment>
<dbReference type="EC" id="2.7.13.3" evidence="2"/>
<feature type="transmembrane region" description="Helical" evidence="10">
    <location>
        <begin position="247"/>
        <end position="267"/>
    </location>
</feature>
<feature type="region of interest" description="Disordered" evidence="9">
    <location>
        <begin position="407"/>
        <end position="430"/>
    </location>
</feature>
<evidence type="ECO:0000256" key="7">
    <source>
        <dbReference type="ARBA" id="ARBA00022840"/>
    </source>
</evidence>
<feature type="transmembrane region" description="Helical" evidence="10">
    <location>
        <begin position="104"/>
        <end position="127"/>
    </location>
</feature>
<dbReference type="Gene3D" id="1.20.5.1930">
    <property type="match status" value="1"/>
</dbReference>
<proteinExistence type="predicted"/>
<feature type="transmembrane region" description="Helical" evidence="10">
    <location>
        <begin position="12"/>
        <end position="31"/>
    </location>
</feature>
<name>A0A2T0KCI5_9ACTN</name>
<evidence type="ECO:0000313" key="13">
    <source>
        <dbReference type="Proteomes" id="UP000239415"/>
    </source>
</evidence>
<sequence length="716" mass="74141">MSTGRWSGDRVAAVVVAGSSLTIAGVAVLMLPFSRSDEAWTEWFYLNDVIVGVVYGLMAGLLIGRGARVVGGFAGLAAIGCGVAAAGQRYPLLDVAGGPPFAEVFLALLGTAWVPGTLALITVVPWLVRDDRLPGYARVAVAAGVLVSATITLMRVVRPVNGLIPAGNREWDAFVEETLPVQMGIVVLLGLLAAGDAGLRWRRLPEERRRGLGWLTIGAGLMALSFVPLALPLPVSVPLVSASVTPVLQMAAQAFFPAATLVVVLRQRLWGIDVAVSRALLWSLLTAGSVAAYVLVAQAVVWLVPLPDGTPGAVAAAVLAVAVFPARTWLQARVDHLVRGPSARPGTAAERLARRIGTDESGPVQGAVEAIRESVRLHYVRLETGDPAGSIMPTGDRTVVLAKGEATANPPTQDRTFIPAKGEATANPPTQDRTFVLANDVAPVLAEAGTPGGPELVVPLTYGGAAVGRLVVTGAPGERLDGRTRKDLDVLAGPVAAVAQLAVRGEELAAARARTTAARVEERRLLRRELHDRLGPTLVGIGLTVQGARNMLGAGRAAEADELLGQLRAELDRSAEDVRTLARALLPPSLERDGLGAAVTELAQRLGGTDLAVTAEVSGDAGSLRPEVAAGLYGIAAEALVNARRHARAAAAAVRLTVAGDAVLLEVTDDGRGLDVAAEPGIGLQSMRERAEELGGTLSLAGAAPTGTCVRVEVPR</sequence>
<dbReference type="AlphaFoldDB" id="A0A2T0KCI5"/>
<dbReference type="GO" id="GO:0000155">
    <property type="term" value="F:phosphorelay sensor kinase activity"/>
    <property type="evidence" value="ECO:0007669"/>
    <property type="project" value="InterPro"/>
</dbReference>
<dbReference type="GO" id="GO:0046983">
    <property type="term" value="F:protein dimerization activity"/>
    <property type="evidence" value="ECO:0007669"/>
    <property type="project" value="InterPro"/>
</dbReference>
<keyword evidence="10" id="KW-1133">Transmembrane helix</keyword>
<evidence type="ECO:0000256" key="3">
    <source>
        <dbReference type="ARBA" id="ARBA00022553"/>
    </source>
</evidence>
<dbReference type="Pfam" id="PF07730">
    <property type="entry name" value="HisKA_3"/>
    <property type="match status" value="1"/>
</dbReference>
<dbReference type="Gene3D" id="3.30.565.10">
    <property type="entry name" value="Histidine kinase-like ATPase, C-terminal domain"/>
    <property type="match status" value="1"/>
</dbReference>
<evidence type="ECO:0000259" key="11">
    <source>
        <dbReference type="SMART" id="SM00387"/>
    </source>
</evidence>
<keyword evidence="10" id="KW-0472">Membrane</keyword>
<evidence type="ECO:0000256" key="5">
    <source>
        <dbReference type="ARBA" id="ARBA00022741"/>
    </source>
</evidence>
<dbReference type="InterPro" id="IPR036890">
    <property type="entry name" value="HATPase_C_sf"/>
</dbReference>
<dbReference type="GO" id="GO:0016020">
    <property type="term" value="C:membrane"/>
    <property type="evidence" value="ECO:0007669"/>
    <property type="project" value="InterPro"/>
</dbReference>
<keyword evidence="3" id="KW-0597">Phosphoprotein</keyword>
<dbReference type="SUPFAM" id="SSF55874">
    <property type="entry name" value="ATPase domain of HSP90 chaperone/DNA topoisomerase II/histidine kinase"/>
    <property type="match status" value="1"/>
</dbReference>
<dbReference type="Proteomes" id="UP000239415">
    <property type="component" value="Unassembled WGS sequence"/>
</dbReference>
<evidence type="ECO:0000256" key="6">
    <source>
        <dbReference type="ARBA" id="ARBA00022777"/>
    </source>
</evidence>
<evidence type="ECO:0000256" key="2">
    <source>
        <dbReference type="ARBA" id="ARBA00012438"/>
    </source>
</evidence>
<reference evidence="12 13" key="1">
    <citation type="submission" date="2018-03" db="EMBL/GenBank/DDBJ databases">
        <title>Genomic Encyclopedia of Archaeal and Bacterial Type Strains, Phase II (KMG-II): from individual species to whole genera.</title>
        <authorList>
            <person name="Goeker M."/>
        </authorList>
    </citation>
    <scope>NUCLEOTIDE SEQUENCE [LARGE SCALE GENOMIC DNA]</scope>
    <source>
        <strain evidence="12 13">DSM 43146</strain>
    </source>
</reference>
<evidence type="ECO:0000256" key="1">
    <source>
        <dbReference type="ARBA" id="ARBA00000085"/>
    </source>
</evidence>